<evidence type="ECO:0000313" key="3">
    <source>
        <dbReference type="Proteomes" id="UP000435036"/>
    </source>
</evidence>
<evidence type="ECO:0000259" key="1">
    <source>
        <dbReference type="Pfam" id="PF04230"/>
    </source>
</evidence>
<name>A0A6N8L1P4_9SPHI</name>
<dbReference type="RefSeq" id="WP_160370360.1">
    <property type="nucleotide sequence ID" value="NZ_WSQA01000014.1"/>
</dbReference>
<proteinExistence type="predicted"/>
<dbReference type="AlphaFoldDB" id="A0A6N8L1P4"/>
<accession>A0A6N8L1P4</accession>
<protein>
    <submittedName>
        <fullName evidence="2">Polysaccharide pyruvyl transferase family protein</fullName>
    </submittedName>
</protein>
<keyword evidence="2" id="KW-0808">Transferase</keyword>
<sequence>MKNQKFGLLTYPATPYYNVGDYIQSLAAKQYLPQVDQLVEREKLRSYDGEEINMIMNSWYIYNTAEFPPSSKINPLFVSFHLNSSVKDRILGNESTVNYFKNYGKVGCRDLYTLQSLQSKGIDAYFSGCLTTTLDLKYKFDGPREGVILADPLFLLPNMEILTYNYKFFLKGALRGDLFKLGVRKKLLRKIIDSEILQNVPNLHHKLPGHHSEERRFQEAEKFLHKFSRAKLVITSRIHCALPCLALGTPVIFINYGFSNASDQSRFKGITDLFNTINIDQNGRIQSNFGFEDGDIINENTVAENPSTYKAYAENLKKVCHDFINSLDS</sequence>
<dbReference type="InterPro" id="IPR007345">
    <property type="entry name" value="Polysacch_pyruvyl_Trfase"/>
</dbReference>
<dbReference type="Pfam" id="PF04230">
    <property type="entry name" value="PS_pyruv_trans"/>
    <property type="match status" value="1"/>
</dbReference>
<keyword evidence="3" id="KW-1185">Reference proteome</keyword>
<dbReference type="EMBL" id="WSQA01000014">
    <property type="protein sequence ID" value="MVZ63643.1"/>
    <property type="molecule type" value="Genomic_DNA"/>
</dbReference>
<dbReference type="Proteomes" id="UP000435036">
    <property type="component" value="Unassembled WGS sequence"/>
</dbReference>
<comment type="caution">
    <text evidence="2">The sequence shown here is derived from an EMBL/GenBank/DDBJ whole genome shotgun (WGS) entry which is preliminary data.</text>
</comment>
<gene>
    <name evidence="2" type="ORF">GQF63_16570</name>
</gene>
<evidence type="ECO:0000313" key="2">
    <source>
        <dbReference type="EMBL" id="MVZ63643.1"/>
    </source>
</evidence>
<feature type="domain" description="Polysaccharide pyruvyl transferase" evidence="1">
    <location>
        <begin position="18"/>
        <end position="256"/>
    </location>
</feature>
<organism evidence="2 3">
    <name type="scientific">Sphingobacterium humi</name>
    <dbReference type="NCBI Taxonomy" id="1796905"/>
    <lineage>
        <taxon>Bacteria</taxon>
        <taxon>Pseudomonadati</taxon>
        <taxon>Bacteroidota</taxon>
        <taxon>Sphingobacteriia</taxon>
        <taxon>Sphingobacteriales</taxon>
        <taxon>Sphingobacteriaceae</taxon>
        <taxon>Sphingobacterium</taxon>
    </lineage>
</organism>
<reference evidence="2 3" key="1">
    <citation type="submission" date="2019-12" db="EMBL/GenBank/DDBJ databases">
        <authorList>
            <person name="Dong K."/>
        </authorList>
    </citation>
    <scope>NUCLEOTIDE SEQUENCE [LARGE SCALE GENOMIC DNA]</scope>
    <source>
        <strain evidence="2 3">JCM 31225</strain>
    </source>
</reference>
<dbReference type="GO" id="GO:0016740">
    <property type="term" value="F:transferase activity"/>
    <property type="evidence" value="ECO:0007669"/>
    <property type="project" value="UniProtKB-KW"/>
</dbReference>
<dbReference type="OrthoDB" id="5672604at2"/>